<gene>
    <name evidence="1" type="ORF">AAFF_G00396930</name>
</gene>
<sequence length="111" mass="12469">MHLRIRSSLDHSGLLRIRSTLDHGSGGSIALSVRLSLSRPHADSDRELKITGKWTSDGFGVHSHRFSNSGPCRPEEGHHTDIGPDLQDRWVSLHFRRSVNTLCERKFNGAF</sequence>
<evidence type="ECO:0000313" key="1">
    <source>
        <dbReference type="EMBL" id="KAJ8400310.1"/>
    </source>
</evidence>
<comment type="caution">
    <text evidence="1">The sequence shown here is derived from an EMBL/GenBank/DDBJ whole genome shotgun (WGS) entry which is preliminary data.</text>
</comment>
<dbReference type="Proteomes" id="UP001221898">
    <property type="component" value="Unassembled WGS sequence"/>
</dbReference>
<accession>A0AAD7SCY3</accession>
<evidence type="ECO:0000313" key="2">
    <source>
        <dbReference type="Proteomes" id="UP001221898"/>
    </source>
</evidence>
<keyword evidence="2" id="KW-1185">Reference proteome</keyword>
<dbReference type="EMBL" id="JAINUG010000077">
    <property type="protein sequence ID" value="KAJ8400310.1"/>
    <property type="molecule type" value="Genomic_DNA"/>
</dbReference>
<proteinExistence type="predicted"/>
<dbReference type="AlphaFoldDB" id="A0AAD7SCY3"/>
<reference evidence="1" key="1">
    <citation type="journal article" date="2023" name="Science">
        <title>Genome structures resolve the early diversification of teleost fishes.</title>
        <authorList>
            <person name="Parey E."/>
            <person name="Louis A."/>
            <person name="Montfort J."/>
            <person name="Bouchez O."/>
            <person name="Roques C."/>
            <person name="Iampietro C."/>
            <person name="Lluch J."/>
            <person name="Castinel A."/>
            <person name="Donnadieu C."/>
            <person name="Desvignes T."/>
            <person name="Floi Bucao C."/>
            <person name="Jouanno E."/>
            <person name="Wen M."/>
            <person name="Mejri S."/>
            <person name="Dirks R."/>
            <person name="Jansen H."/>
            <person name="Henkel C."/>
            <person name="Chen W.J."/>
            <person name="Zahm M."/>
            <person name="Cabau C."/>
            <person name="Klopp C."/>
            <person name="Thompson A.W."/>
            <person name="Robinson-Rechavi M."/>
            <person name="Braasch I."/>
            <person name="Lecointre G."/>
            <person name="Bobe J."/>
            <person name="Postlethwait J.H."/>
            <person name="Berthelot C."/>
            <person name="Roest Crollius H."/>
            <person name="Guiguen Y."/>
        </authorList>
    </citation>
    <scope>NUCLEOTIDE SEQUENCE</scope>
    <source>
        <strain evidence="1">NC1722</strain>
    </source>
</reference>
<organism evidence="1 2">
    <name type="scientific">Aldrovandia affinis</name>
    <dbReference type="NCBI Taxonomy" id="143900"/>
    <lineage>
        <taxon>Eukaryota</taxon>
        <taxon>Metazoa</taxon>
        <taxon>Chordata</taxon>
        <taxon>Craniata</taxon>
        <taxon>Vertebrata</taxon>
        <taxon>Euteleostomi</taxon>
        <taxon>Actinopterygii</taxon>
        <taxon>Neopterygii</taxon>
        <taxon>Teleostei</taxon>
        <taxon>Notacanthiformes</taxon>
        <taxon>Halosauridae</taxon>
        <taxon>Aldrovandia</taxon>
    </lineage>
</organism>
<name>A0AAD7SCY3_9TELE</name>
<protein>
    <submittedName>
        <fullName evidence="1">Uncharacterized protein</fullName>
    </submittedName>
</protein>